<dbReference type="InterPro" id="IPR053946">
    <property type="entry name" value="YscD_ppl_3rd"/>
</dbReference>
<proteinExistence type="predicted"/>
<sequence>MTAAVFRVLSGRHAGASGAMPSTEISVGSAIGSDLVLTDDSVAPVEVRLVAGRFFIEVEAVGPNVTIGGRAVGVGQRTKAVYPARLSFGGVEIECVGDGRPFGLGMPAIMSIGVGILIAASAIQIWLGAARPALDGSQGKHASAVQVAYARPDSSAVQEATVALHQHLQSAGFHGVDVVAGDGAVVARGIVRQNALDAWRATQLWFDSTYGQRVTLQSEVTIAAPKAQVAPIGVQAVWAGSRPYLIDDHGDKYFEGAFLKDGWIVEKIEDRRVTLRRNHDVITLEL</sequence>
<feature type="domain" description="YscD/Y4YQ C-terminal" evidence="3">
    <location>
        <begin position="233"/>
        <end position="284"/>
    </location>
</feature>
<evidence type="ECO:0008006" key="6">
    <source>
        <dbReference type="Google" id="ProtNLM"/>
    </source>
</evidence>
<evidence type="ECO:0000259" key="2">
    <source>
        <dbReference type="Pfam" id="PF21934"/>
    </source>
</evidence>
<comment type="caution">
    <text evidence="4">The sequence shown here is derived from an EMBL/GenBank/DDBJ whole genome shotgun (WGS) entry which is preliminary data.</text>
</comment>
<reference evidence="4 5" key="1">
    <citation type="submission" date="2020-12" db="EMBL/GenBank/DDBJ databases">
        <title>Revised draft genomes of Rhodomicrobium vannielii ATCC 17100 and Rhodomicrobium udaipurense JA643.</title>
        <authorList>
            <person name="Conners E.M."/>
            <person name="Davenport E.J."/>
            <person name="Bose A."/>
        </authorList>
    </citation>
    <scope>NUCLEOTIDE SEQUENCE [LARGE SCALE GENOMIC DNA]</scope>
    <source>
        <strain evidence="4 5">JA643</strain>
    </source>
</reference>
<keyword evidence="5" id="KW-1185">Reference proteome</keyword>
<feature type="domain" description="YscD-like Bon-like" evidence="2">
    <location>
        <begin position="163"/>
        <end position="221"/>
    </location>
</feature>
<organism evidence="4 5">
    <name type="scientific">Rhodomicrobium udaipurense</name>
    <dbReference type="NCBI Taxonomy" id="1202716"/>
    <lineage>
        <taxon>Bacteria</taxon>
        <taxon>Pseudomonadati</taxon>
        <taxon>Pseudomonadota</taxon>
        <taxon>Alphaproteobacteria</taxon>
        <taxon>Hyphomicrobiales</taxon>
        <taxon>Hyphomicrobiaceae</taxon>
        <taxon>Rhodomicrobium</taxon>
    </lineage>
</organism>
<evidence type="ECO:0000259" key="3">
    <source>
        <dbReference type="Pfam" id="PF23893"/>
    </source>
</evidence>
<evidence type="ECO:0000313" key="4">
    <source>
        <dbReference type="EMBL" id="MBJ7544436.1"/>
    </source>
</evidence>
<protein>
    <recommendedName>
        <fullName evidence="6">Yop protein translocation protein D periplasmic domain-containing protein</fullName>
    </recommendedName>
</protein>
<evidence type="ECO:0000256" key="1">
    <source>
        <dbReference type="SAM" id="Phobius"/>
    </source>
</evidence>
<dbReference type="EMBL" id="JAEMUK010000079">
    <property type="protein sequence ID" value="MBJ7544436.1"/>
    <property type="molecule type" value="Genomic_DNA"/>
</dbReference>
<dbReference type="Proteomes" id="UP000623250">
    <property type="component" value="Unassembled WGS sequence"/>
</dbReference>
<feature type="transmembrane region" description="Helical" evidence="1">
    <location>
        <begin position="108"/>
        <end position="130"/>
    </location>
</feature>
<accession>A0A8I1KKP8</accession>
<keyword evidence="1" id="KW-0812">Transmembrane</keyword>
<gene>
    <name evidence="4" type="ORF">JDN41_12850</name>
</gene>
<dbReference type="AlphaFoldDB" id="A0A8I1KKP8"/>
<evidence type="ECO:0000313" key="5">
    <source>
        <dbReference type="Proteomes" id="UP000623250"/>
    </source>
</evidence>
<keyword evidence="1" id="KW-1133">Transmembrane helix</keyword>
<dbReference type="Pfam" id="PF21934">
    <property type="entry name" value="Yop-YscD_ppl_3rd"/>
    <property type="match status" value="1"/>
</dbReference>
<dbReference type="InterPro" id="IPR057770">
    <property type="entry name" value="YscD/Y4YQ_C"/>
</dbReference>
<name>A0A8I1KKP8_9HYPH</name>
<dbReference type="Pfam" id="PF23893">
    <property type="entry name" value="Y4YQ_C"/>
    <property type="match status" value="1"/>
</dbReference>
<keyword evidence="1" id="KW-0472">Membrane</keyword>